<protein>
    <recommendedName>
        <fullName evidence="3">Type II toxin-antitoxin system VapC family toxin</fullName>
    </recommendedName>
</protein>
<proteinExistence type="predicted"/>
<evidence type="ECO:0000313" key="1">
    <source>
        <dbReference type="EMBL" id="MFC5279734.1"/>
    </source>
</evidence>
<comment type="caution">
    <text evidence="1">The sequence shown here is derived from an EMBL/GenBank/DDBJ whole genome shotgun (WGS) entry which is preliminary data.</text>
</comment>
<dbReference type="AlphaFoldDB" id="A0ABD5R4B8"/>
<dbReference type="EMBL" id="JBHSKY010000015">
    <property type="protein sequence ID" value="MFC5279734.1"/>
    <property type="molecule type" value="Genomic_DNA"/>
</dbReference>
<evidence type="ECO:0008006" key="3">
    <source>
        <dbReference type="Google" id="ProtNLM"/>
    </source>
</evidence>
<reference evidence="1 2" key="1">
    <citation type="journal article" date="2019" name="Int. J. Syst. Evol. Microbiol.">
        <title>The Global Catalogue of Microorganisms (GCM) 10K type strain sequencing project: providing services to taxonomists for standard genome sequencing and annotation.</title>
        <authorList>
            <consortium name="The Broad Institute Genomics Platform"/>
            <consortium name="The Broad Institute Genome Sequencing Center for Infectious Disease"/>
            <person name="Wu L."/>
            <person name="Ma J."/>
        </authorList>
    </citation>
    <scope>NUCLEOTIDE SEQUENCE [LARGE SCALE GENOMIC DNA]</scope>
    <source>
        <strain evidence="1 2">CGMCC 1.12124</strain>
    </source>
</reference>
<keyword evidence="2" id="KW-1185">Reference proteome</keyword>
<evidence type="ECO:0000313" key="2">
    <source>
        <dbReference type="Proteomes" id="UP001596118"/>
    </source>
</evidence>
<gene>
    <name evidence="1" type="ORF">ACFPM1_13345</name>
</gene>
<dbReference type="Proteomes" id="UP001596118">
    <property type="component" value="Unassembled WGS sequence"/>
</dbReference>
<organism evidence="1 2">
    <name type="scientific">Halorubrum rubrum</name>
    <dbReference type="NCBI Taxonomy" id="1126240"/>
    <lineage>
        <taxon>Archaea</taxon>
        <taxon>Methanobacteriati</taxon>
        <taxon>Methanobacteriota</taxon>
        <taxon>Stenosarchaea group</taxon>
        <taxon>Halobacteria</taxon>
        <taxon>Halobacteriales</taxon>
        <taxon>Haloferacaceae</taxon>
        <taxon>Halorubrum</taxon>
    </lineage>
</organism>
<sequence length="47" mass="5070">MTEYAAVVDEFSIHDGLVVASHRAHDTEAVITADGVIRDAGVTTLWE</sequence>
<name>A0ABD5R4B8_9EURY</name>
<dbReference type="RefSeq" id="WP_256411517.1">
    <property type="nucleotide sequence ID" value="NZ_JANHDM010000004.1"/>
</dbReference>
<accession>A0ABD5R4B8</accession>